<evidence type="ECO:0000313" key="3">
    <source>
        <dbReference type="Proteomes" id="UP000193944"/>
    </source>
</evidence>
<dbReference type="AlphaFoldDB" id="A0A1Y1WYS5"/>
<evidence type="ECO:0000313" key="2">
    <source>
        <dbReference type="EMBL" id="ORX78545.1"/>
    </source>
</evidence>
<name>A0A1Y1WYS5_9FUNG</name>
<dbReference type="InterPro" id="IPR036770">
    <property type="entry name" value="Ankyrin_rpt-contain_sf"/>
</dbReference>
<feature type="region of interest" description="Disordered" evidence="1">
    <location>
        <begin position="1"/>
        <end position="23"/>
    </location>
</feature>
<evidence type="ECO:0008006" key="4">
    <source>
        <dbReference type="Google" id="ProtNLM"/>
    </source>
</evidence>
<dbReference type="SUPFAM" id="SSF48403">
    <property type="entry name" value="Ankyrin repeat"/>
    <property type="match status" value="1"/>
</dbReference>
<proteinExistence type="predicted"/>
<sequence length="266" mass="31901">MEIIYHNQYSHYSPPPPSPPRLQYKRDIQNWDIEFFKGERYNNGESQRSKLCKIIEYDNKNKLEKYIEEKNISILEFNINSNDISGYGFDILTFALKKRVSTKIIKYIVKNGPYLDLNYGCMENSNTFSVPLFIALANNDYETANFLIENYADINFIYHYQIDKVHAEDISYIRKDFKYCETLDQDLLYQNSNYYYRNVKANVIQYLCEVERLNPKNLNYLILKGYDITTNISKEFLDKLKFYKKINYIDMLRTAINKRLLYTIEE</sequence>
<keyword evidence="3" id="KW-1185">Reference proteome</keyword>
<evidence type="ECO:0000256" key="1">
    <source>
        <dbReference type="SAM" id="MobiDB-lite"/>
    </source>
</evidence>
<organism evidence="2 3">
    <name type="scientific">Anaeromyces robustus</name>
    <dbReference type="NCBI Taxonomy" id="1754192"/>
    <lineage>
        <taxon>Eukaryota</taxon>
        <taxon>Fungi</taxon>
        <taxon>Fungi incertae sedis</taxon>
        <taxon>Chytridiomycota</taxon>
        <taxon>Chytridiomycota incertae sedis</taxon>
        <taxon>Neocallimastigomycetes</taxon>
        <taxon>Neocallimastigales</taxon>
        <taxon>Neocallimastigaceae</taxon>
        <taxon>Anaeromyces</taxon>
    </lineage>
</organism>
<dbReference type="SMART" id="SM00248">
    <property type="entry name" value="ANK"/>
    <property type="match status" value="2"/>
</dbReference>
<accession>A0A1Y1WYS5</accession>
<comment type="caution">
    <text evidence="2">The sequence shown here is derived from an EMBL/GenBank/DDBJ whole genome shotgun (WGS) entry which is preliminary data.</text>
</comment>
<reference evidence="2 3" key="2">
    <citation type="submission" date="2016-08" db="EMBL/GenBank/DDBJ databases">
        <title>Pervasive Adenine N6-methylation of Active Genes in Fungi.</title>
        <authorList>
            <consortium name="DOE Joint Genome Institute"/>
            <person name="Mondo S.J."/>
            <person name="Dannebaum R.O."/>
            <person name="Kuo R.C."/>
            <person name="Labutti K."/>
            <person name="Haridas S."/>
            <person name="Kuo A."/>
            <person name="Salamov A."/>
            <person name="Ahrendt S.R."/>
            <person name="Lipzen A."/>
            <person name="Sullivan W."/>
            <person name="Andreopoulos W.B."/>
            <person name="Clum A."/>
            <person name="Lindquist E."/>
            <person name="Daum C."/>
            <person name="Ramamoorthy G.K."/>
            <person name="Gryganskyi A."/>
            <person name="Culley D."/>
            <person name="Magnuson J.K."/>
            <person name="James T.Y."/>
            <person name="O'Malley M.A."/>
            <person name="Stajich J.E."/>
            <person name="Spatafora J.W."/>
            <person name="Visel A."/>
            <person name="Grigoriev I.V."/>
        </authorList>
    </citation>
    <scope>NUCLEOTIDE SEQUENCE [LARGE SCALE GENOMIC DNA]</scope>
    <source>
        <strain evidence="2 3">S4</strain>
    </source>
</reference>
<reference evidence="2 3" key="1">
    <citation type="submission" date="2016-08" db="EMBL/GenBank/DDBJ databases">
        <title>A Parts List for Fungal Cellulosomes Revealed by Comparative Genomics.</title>
        <authorList>
            <consortium name="DOE Joint Genome Institute"/>
            <person name="Haitjema C.H."/>
            <person name="Gilmore S.P."/>
            <person name="Henske J.K."/>
            <person name="Solomon K.V."/>
            <person name="De Groot R."/>
            <person name="Kuo A."/>
            <person name="Mondo S.J."/>
            <person name="Salamov A.A."/>
            <person name="Labutti K."/>
            <person name="Zhao Z."/>
            <person name="Chiniquy J."/>
            <person name="Barry K."/>
            <person name="Brewer H.M."/>
            <person name="Purvine S.O."/>
            <person name="Wright A.T."/>
            <person name="Boxma B."/>
            <person name="Van Alen T."/>
            <person name="Hackstein J.H."/>
            <person name="Baker S.E."/>
            <person name="Grigoriev I.V."/>
            <person name="O'Malley M.A."/>
        </authorList>
    </citation>
    <scope>NUCLEOTIDE SEQUENCE [LARGE SCALE GENOMIC DNA]</scope>
    <source>
        <strain evidence="2 3">S4</strain>
    </source>
</reference>
<gene>
    <name evidence="2" type="ORF">BCR32DRAFT_328500</name>
</gene>
<protein>
    <recommendedName>
        <fullName evidence="4">Ankyrin</fullName>
    </recommendedName>
</protein>
<dbReference type="EMBL" id="MCFG01000206">
    <property type="protein sequence ID" value="ORX78545.1"/>
    <property type="molecule type" value="Genomic_DNA"/>
</dbReference>
<dbReference type="Gene3D" id="1.25.40.20">
    <property type="entry name" value="Ankyrin repeat-containing domain"/>
    <property type="match status" value="1"/>
</dbReference>
<dbReference type="InterPro" id="IPR002110">
    <property type="entry name" value="Ankyrin_rpt"/>
</dbReference>
<dbReference type="Proteomes" id="UP000193944">
    <property type="component" value="Unassembled WGS sequence"/>
</dbReference>